<feature type="compositionally biased region" description="Acidic residues" evidence="8">
    <location>
        <begin position="115"/>
        <end position="128"/>
    </location>
</feature>
<comment type="subcellular location">
    <subcellularLocation>
        <location evidence="1">Membrane</location>
        <topology evidence="1">Single-pass membrane protein</topology>
    </subcellularLocation>
</comment>
<gene>
    <name evidence="9" type="ORF">DPCES_2415</name>
</gene>
<evidence type="ECO:0000256" key="7">
    <source>
        <dbReference type="ARBA" id="ARBA00023136"/>
    </source>
</evidence>
<dbReference type="EMBL" id="LK996017">
    <property type="protein sequence ID" value="CDX02302.1"/>
    <property type="molecule type" value="Genomic_DNA"/>
</dbReference>
<dbReference type="Pfam" id="PF02416">
    <property type="entry name" value="TatA_B_E"/>
    <property type="match status" value="1"/>
</dbReference>
<evidence type="ECO:0000256" key="4">
    <source>
        <dbReference type="ARBA" id="ARBA00022927"/>
    </source>
</evidence>
<name>A0A098B1R6_DESHA</name>
<feature type="region of interest" description="Disordered" evidence="8">
    <location>
        <begin position="61"/>
        <end position="140"/>
    </location>
</feature>
<proteinExistence type="predicted"/>
<keyword evidence="2" id="KW-0813">Transport</keyword>
<evidence type="ECO:0000256" key="2">
    <source>
        <dbReference type="ARBA" id="ARBA00022448"/>
    </source>
</evidence>
<organism evidence="9">
    <name type="scientific">Desulfitobacterium hafniense</name>
    <name type="common">Desulfitobacterium frappieri</name>
    <dbReference type="NCBI Taxonomy" id="49338"/>
    <lineage>
        <taxon>Bacteria</taxon>
        <taxon>Bacillati</taxon>
        <taxon>Bacillota</taxon>
        <taxon>Clostridia</taxon>
        <taxon>Eubacteriales</taxon>
        <taxon>Desulfitobacteriaceae</taxon>
        <taxon>Desulfitobacterium</taxon>
    </lineage>
</organism>
<dbReference type="AlphaFoldDB" id="A0A098B1R6"/>
<keyword evidence="5" id="KW-1133">Transmembrane helix</keyword>
<evidence type="ECO:0000256" key="3">
    <source>
        <dbReference type="ARBA" id="ARBA00022692"/>
    </source>
</evidence>
<feature type="compositionally biased region" description="Low complexity" evidence="8">
    <location>
        <begin position="81"/>
        <end position="94"/>
    </location>
</feature>
<dbReference type="RefSeq" id="WP_011460186.1">
    <property type="nucleotide sequence ID" value="NZ_LK996017.1"/>
</dbReference>
<keyword evidence="6" id="KW-0811">Translocation</keyword>
<dbReference type="InterPro" id="IPR003369">
    <property type="entry name" value="TatA/B/E"/>
</dbReference>
<dbReference type="PANTHER" id="PTHR33162:SF1">
    <property type="entry name" value="SEC-INDEPENDENT PROTEIN TRANSLOCASE PROTEIN TATA, CHLOROPLASTIC"/>
    <property type="match status" value="1"/>
</dbReference>
<dbReference type="GO" id="GO:0016020">
    <property type="term" value="C:membrane"/>
    <property type="evidence" value="ECO:0007669"/>
    <property type="project" value="UniProtKB-SubCell"/>
</dbReference>
<keyword evidence="4" id="KW-0653">Protein transport</keyword>
<dbReference type="PATRIC" id="fig|49338.4.peg.2596"/>
<evidence type="ECO:0000256" key="6">
    <source>
        <dbReference type="ARBA" id="ARBA00023010"/>
    </source>
</evidence>
<keyword evidence="3" id="KW-0812">Transmembrane</keyword>
<dbReference type="Gene3D" id="1.20.5.3310">
    <property type="match status" value="1"/>
</dbReference>
<evidence type="ECO:0000256" key="1">
    <source>
        <dbReference type="ARBA" id="ARBA00004167"/>
    </source>
</evidence>
<accession>A0A098B1R6</accession>
<sequence length="140" mass="15051">MSFNELIILMVIALVLFGPEDLPDVARAIGKVVFEVKKIAGDMTKEFQDAVNTPSNVLKKTLDDTLKTPAPKKSGQEVTKTAAAAPSTAAAVAPEAEDTSEAADTPKDENATPNQDDEELLTYDEDPLAELPQDMVSYEK</sequence>
<dbReference type="PANTHER" id="PTHR33162">
    <property type="entry name" value="SEC-INDEPENDENT PROTEIN TRANSLOCASE PROTEIN TATA, CHLOROPLASTIC"/>
    <property type="match status" value="1"/>
</dbReference>
<dbReference type="GO" id="GO:0015031">
    <property type="term" value="P:protein transport"/>
    <property type="evidence" value="ECO:0007669"/>
    <property type="project" value="UniProtKB-KW"/>
</dbReference>
<protein>
    <submittedName>
        <fullName evidence="9">Sec-independent translocation protein mttA/Hcf106</fullName>
    </submittedName>
</protein>
<evidence type="ECO:0000256" key="5">
    <source>
        <dbReference type="ARBA" id="ARBA00022989"/>
    </source>
</evidence>
<evidence type="ECO:0000256" key="8">
    <source>
        <dbReference type="SAM" id="MobiDB-lite"/>
    </source>
</evidence>
<evidence type="ECO:0000313" key="9">
    <source>
        <dbReference type="EMBL" id="CDX02302.1"/>
    </source>
</evidence>
<keyword evidence="7" id="KW-0472">Membrane</keyword>
<reference evidence="9" key="1">
    <citation type="submission" date="2014-07" db="EMBL/GenBank/DDBJ databases">
        <authorList>
            <person name="Hornung V.Bastian."/>
        </authorList>
    </citation>
    <scope>NUCLEOTIDE SEQUENCE</scope>
    <source>
        <strain evidence="9">PCE-S</strain>
    </source>
</reference>